<proteinExistence type="predicted"/>
<evidence type="ECO:0000259" key="2">
    <source>
        <dbReference type="Pfam" id="PF20150"/>
    </source>
</evidence>
<evidence type="ECO:0000313" key="3">
    <source>
        <dbReference type="EMBL" id="KAJ2896974.1"/>
    </source>
</evidence>
<feature type="domain" description="2EXR" evidence="2">
    <location>
        <begin position="7"/>
        <end position="151"/>
    </location>
</feature>
<gene>
    <name evidence="3" type="ORF">MKZ38_005073</name>
</gene>
<dbReference type="Pfam" id="PF20150">
    <property type="entry name" value="2EXR"/>
    <property type="match status" value="1"/>
</dbReference>
<comment type="caution">
    <text evidence="3">The sequence shown here is derived from an EMBL/GenBank/DDBJ whole genome shotgun (WGS) entry which is preliminary data.</text>
</comment>
<reference evidence="3" key="1">
    <citation type="submission" date="2022-07" db="EMBL/GenBank/DDBJ databases">
        <title>Draft genome sequence of Zalerion maritima ATCC 34329, a (micro)plastics degrading marine fungus.</title>
        <authorList>
            <person name="Paco A."/>
            <person name="Goncalves M.F.M."/>
            <person name="Rocha-Santos T.A.P."/>
            <person name="Alves A."/>
        </authorList>
    </citation>
    <scope>NUCLEOTIDE SEQUENCE</scope>
    <source>
        <strain evidence="3">ATCC 34329</strain>
    </source>
</reference>
<feature type="compositionally biased region" description="Low complexity" evidence="1">
    <location>
        <begin position="203"/>
        <end position="223"/>
    </location>
</feature>
<organism evidence="3 4">
    <name type="scientific">Zalerion maritima</name>
    <dbReference type="NCBI Taxonomy" id="339359"/>
    <lineage>
        <taxon>Eukaryota</taxon>
        <taxon>Fungi</taxon>
        <taxon>Dikarya</taxon>
        <taxon>Ascomycota</taxon>
        <taxon>Pezizomycotina</taxon>
        <taxon>Sordariomycetes</taxon>
        <taxon>Lulworthiomycetidae</taxon>
        <taxon>Lulworthiales</taxon>
        <taxon>Lulworthiaceae</taxon>
        <taxon>Zalerion</taxon>
    </lineage>
</organism>
<feature type="region of interest" description="Disordered" evidence="1">
    <location>
        <begin position="263"/>
        <end position="317"/>
    </location>
</feature>
<dbReference type="AlphaFoldDB" id="A0AAD5RLT1"/>
<feature type="region of interest" description="Disordered" evidence="1">
    <location>
        <begin position="113"/>
        <end position="145"/>
    </location>
</feature>
<dbReference type="InterPro" id="IPR045518">
    <property type="entry name" value="2EXR"/>
</dbReference>
<feature type="region of interest" description="Disordered" evidence="1">
    <location>
        <begin position="203"/>
        <end position="229"/>
    </location>
</feature>
<protein>
    <recommendedName>
        <fullName evidence="2">2EXR domain-containing protein</fullName>
    </recommendedName>
</protein>
<evidence type="ECO:0000256" key="1">
    <source>
        <dbReference type="SAM" id="MobiDB-lite"/>
    </source>
</evidence>
<sequence length="435" mass="49050">MTTLVSFPQFSELPRELRDMIWNYALHPDPDFSGTVRTAYHIRLRSSPPCATTHLTSPLEAGNGRNPMLSYTYMICPSPPLTWTTQASRNLVFTCHESRQLVVRELPDVVRFPAPHSYTGTRGRNNDVQPLSSSTSPPSPGPSFRFNHQHDELVLIVPDSEALYEFRATTLHRFPSSPSQRSQYLNQMGLPFVPTPFSFSSGFRSRSSSSSSSPSSPSSSSSRKTTQSQTIPRIGVLYETTLISVIGNQLHIPPKLQSLIHHDMSIPNSTPSPPNPNQIHSNYTTTHRSAYNPYHSHSHNHNRNVPSPTAPESRQPRPITTLPVHWRQLSLRSCRENCEKRREIELFEEALEKWCAFWMIALQGAMEDYDLNLGQDFVGLGGDKENGDDYEEDLYEDGYDYGHRELRSMLRFQCPGCGEVGWAERFTGEAVAVGA</sequence>
<dbReference type="EMBL" id="JAKWBI020000302">
    <property type="protein sequence ID" value="KAJ2896974.1"/>
    <property type="molecule type" value="Genomic_DNA"/>
</dbReference>
<evidence type="ECO:0000313" key="4">
    <source>
        <dbReference type="Proteomes" id="UP001201980"/>
    </source>
</evidence>
<keyword evidence="4" id="KW-1185">Reference proteome</keyword>
<dbReference type="Proteomes" id="UP001201980">
    <property type="component" value="Unassembled WGS sequence"/>
</dbReference>
<accession>A0AAD5RLT1</accession>
<feature type="compositionally biased region" description="Polar residues" evidence="1">
    <location>
        <begin position="278"/>
        <end position="288"/>
    </location>
</feature>
<feature type="compositionally biased region" description="Polar residues" evidence="1">
    <location>
        <begin position="118"/>
        <end position="129"/>
    </location>
</feature>
<name>A0AAD5RLT1_9PEZI</name>